<comment type="similarity">
    <text evidence="1">Belongs to the PrpF family.</text>
</comment>
<evidence type="ECO:0000256" key="1">
    <source>
        <dbReference type="ARBA" id="ARBA00007673"/>
    </source>
</evidence>
<comment type="caution">
    <text evidence="3">The sequence shown here is derived from an EMBL/GenBank/DDBJ whole genome shotgun (WGS) entry which is preliminary data.</text>
</comment>
<keyword evidence="4" id="KW-1185">Reference proteome</keyword>
<accession>A0ABW4PD08</accession>
<dbReference type="Gene3D" id="3.10.310.10">
    <property type="entry name" value="Diaminopimelate Epimerase, Chain A, domain 1"/>
    <property type="match status" value="2"/>
</dbReference>
<dbReference type="PANTHER" id="PTHR43709">
    <property type="entry name" value="ACONITATE ISOMERASE-RELATED"/>
    <property type="match status" value="1"/>
</dbReference>
<dbReference type="EMBL" id="JBHUFB010000020">
    <property type="protein sequence ID" value="MFD1814975.1"/>
    <property type="molecule type" value="Genomic_DNA"/>
</dbReference>
<dbReference type="InterPro" id="IPR007400">
    <property type="entry name" value="PrpF-like"/>
</dbReference>
<evidence type="ECO:0000313" key="4">
    <source>
        <dbReference type="Proteomes" id="UP001597286"/>
    </source>
</evidence>
<evidence type="ECO:0000313" key="3">
    <source>
        <dbReference type="EMBL" id="MFD1814975.1"/>
    </source>
</evidence>
<dbReference type="Pfam" id="PF04303">
    <property type="entry name" value="PrpF"/>
    <property type="match status" value="1"/>
</dbReference>
<dbReference type="RefSeq" id="WP_378487427.1">
    <property type="nucleotide sequence ID" value="NZ_JBHUFB010000020.1"/>
</dbReference>
<keyword evidence="2" id="KW-0413">Isomerase</keyword>
<dbReference type="Proteomes" id="UP001597286">
    <property type="component" value="Unassembled WGS sequence"/>
</dbReference>
<organism evidence="3 4">
    <name type="scientific">Rhodococcus gannanensis</name>
    <dbReference type="NCBI Taxonomy" id="1960308"/>
    <lineage>
        <taxon>Bacteria</taxon>
        <taxon>Bacillati</taxon>
        <taxon>Actinomycetota</taxon>
        <taxon>Actinomycetes</taxon>
        <taxon>Mycobacteriales</taxon>
        <taxon>Nocardiaceae</taxon>
        <taxon>Rhodococcus</taxon>
    </lineage>
</organism>
<protein>
    <submittedName>
        <fullName evidence="3">PrpF domain-containing protein</fullName>
    </submittedName>
</protein>
<name>A0ABW4PD08_9NOCA</name>
<sequence length="376" mass="37772">MTQQWIPAVFMRGGTSKGVFFREDALPAPGPDRDALYLSVMGSPDPYGRQLDGMGGGVSSLSKVVSVRPSDRPDADVEYTFSQVSVGTAVVDHSTNCGNLSSAVAPFALDEGLLGAVDDGPLEVRIFNTNTGALLRAALEVRGGMAAVDGDLAIPGVAGTGSPIRLDYLAPGGTKTGRVLPVGAPTTRLRVPAGEFTVSCVDVSAATVFVDAAQLGLAGSETPTQLAADSTTLGVLEQLRRAGAVAMGLATDVADVPPAGPKIAVVAAPADYRTISGDEVTGASYDLSARMISMEQPHGAIPGTGALCLAAAVQIPGTLPNLVGSAGVGATAIGTPSGVLSVTAEVTSGDGEPQVASASLFRTARTLMRGSVAVRG</sequence>
<dbReference type="PANTHER" id="PTHR43709:SF2">
    <property type="entry name" value="DUF453 DOMAIN PROTEIN (AFU_ORTHOLOGUE AFUA_6G00360)"/>
    <property type="match status" value="1"/>
</dbReference>
<dbReference type="SUPFAM" id="SSF54506">
    <property type="entry name" value="Diaminopimelate epimerase-like"/>
    <property type="match status" value="2"/>
</dbReference>
<evidence type="ECO:0000256" key="2">
    <source>
        <dbReference type="ARBA" id="ARBA00023235"/>
    </source>
</evidence>
<proteinExistence type="inferred from homology"/>
<reference evidence="4" key="1">
    <citation type="journal article" date="2019" name="Int. J. Syst. Evol. Microbiol.">
        <title>The Global Catalogue of Microorganisms (GCM) 10K type strain sequencing project: providing services to taxonomists for standard genome sequencing and annotation.</title>
        <authorList>
            <consortium name="The Broad Institute Genomics Platform"/>
            <consortium name="The Broad Institute Genome Sequencing Center for Infectious Disease"/>
            <person name="Wu L."/>
            <person name="Ma J."/>
        </authorList>
    </citation>
    <scope>NUCLEOTIDE SEQUENCE [LARGE SCALE GENOMIC DNA]</scope>
    <source>
        <strain evidence="4">DT72</strain>
    </source>
</reference>
<gene>
    <name evidence="3" type="ORF">ACFSJG_22385</name>
</gene>